<organism evidence="1 2">
    <name type="scientific">Thermomonospora cellulosilytica</name>
    <dbReference type="NCBI Taxonomy" id="1411118"/>
    <lineage>
        <taxon>Bacteria</taxon>
        <taxon>Bacillati</taxon>
        <taxon>Actinomycetota</taxon>
        <taxon>Actinomycetes</taxon>
        <taxon>Streptosporangiales</taxon>
        <taxon>Thermomonosporaceae</taxon>
        <taxon>Thermomonospora</taxon>
    </lineage>
</organism>
<keyword evidence="2" id="KW-1185">Reference proteome</keyword>
<evidence type="ECO:0000313" key="2">
    <source>
        <dbReference type="Proteomes" id="UP000539313"/>
    </source>
</evidence>
<dbReference type="RefSeq" id="WP_182704379.1">
    <property type="nucleotide sequence ID" value="NZ_JACJII010000001.1"/>
</dbReference>
<gene>
    <name evidence="1" type="ORF">HNR21_001189</name>
</gene>
<name>A0A7W3MUS2_9ACTN</name>
<dbReference type="AlphaFoldDB" id="A0A7W3MUS2"/>
<reference evidence="1 2" key="1">
    <citation type="submission" date="2020-08" db="EMBL/GenBank/DDBJ databases">
        <title>Sequencing the genomes of 1000 actinobacteria strains.</title>
        <authorList>
            <person name="Klenk H.-P."/>
        </authorList>
    </citation>
    <scope>NUCLEOTIDE SEQUENCE [LARGE SCALE GENOMIC DNA]</scope>
    <source>
        <strain evidence="1 2">DSM 45823</strain>
    </source>
</reference>
<dbReference type="EMBL" id="JACJII010000001">
    <property type="protein sequence ID" value="MBA9002307.1"/>
    <property type="molecule type" value="Genomic_DNA"/>
</dbReference>
<accession>A0A7W3MUS2</accession>
<comment type="caution">
    <text evidence="1">The sequence shown here is derived from an EMBL/GenBank/DDBJ whole genome shotgun (WGS) entry which is preliminary data.</text>
</comment>
<evidence type="ECO:0000313" key="1">
    <source>
        <dbReference type="EMBL" id="MBA9002307.1"/>
    </source>
</evidence>
<protein>
    <submittedName>
        <fullName evidence="1">Uncharacterized protein</fullName>
    </submittedName>
</protein>
<sequence length="94" mass="10801">MVEHAMTDPAGMFVIVAHQGYEFHAIDGCDLAAEDPAVWLISEGETVRPAWPSVNEWFRYWSPDIAEHRERLELMRETRPGRPLPGWARDIESP</sequence>
<proteinExistence type="predicted"/>
<dbReference type="Proteomes" id="UP000539313">
    <property type="component" value="Unassembled WGS sequence"/>
</dbReference>